<feature type="transmembrane region" description="Helical" evidence="5">
    <location>
        <begin position="25"/>
        <end position="45"/>
    </location>
</feature>
<accession>A0A1I4P7T4</accession>
<keyword evidence="3 4" id="KW-0408">Iron</keyword>
<dbReference type="GO" id="GO:0009055">
    <property type="term" value="F:electron transfer activity"/>
    <property type="evidence" value="ECO:0007669"/>
    <property type="project" value="InterPro"/>
</dbReference>
<organism evidence="8 9">
    <name type="scientific">Halopseudomonas bauzanensis</name>
    <dbReference type="NCBI Taxonomy" id="653930"/>
    <lineage>
        <taxon>Bacteria</taxon>
        <taxon>Pseudomonadati</taxon>
        <taxon>Pseudomonadota</taxon>
        <taxon>Gammaproteobacteria</taxon>
        <taxon>Pseudomonadales</taxon>
        <taxon>Pseudomonadaceae</taxon>
        <taxon>Halopseudomonas</taxon>
    </lineage>
</organism>
<evidence type="ECO:0000256" key="2">
    <source>
        <dbReference type="ARBA" id="ARBA00022723"/>
    </source>
</evidence>
<dbReference type="OrthoDB" id="9773456at2"/>
<protein>
    <submittedName>
        <fullName evidence="8">Cytochrome c553</fullName>
    </submittedName>
</protein>
<dbReference type="PROSITE" id="PS51007">
    <property type="entry name" value="CYTC"/>
    <property type="match status" value="2"/>
</dbReference>
<dbReference type="Pfam" id="PF00034">
    <property type="entry name" value="Cytochrom_C"/>
    <property type="match status" value="2"/>
</dbReference>
<keyword evidence="5" id="KW-0472">Membrane</keyword>
<keyword evidence="9" id="KW-1185">Reference proteome</keyword>
<dbReference type="AlphaFoldDB" id="A0A1I4P7T4"/>
<feature type="domain" description="Cytochrome c" evidence="6">
    <location>
        <begin position="85"/>
        <end position="162"/>
    </location>
</feature>
<dbReference type="SUPFAM" id="SSF46626">
    <property type="entry name" value="Cytochrome c"/>
    <property type="match status" value="2"/>
</dbReference>
<feature type="domain" description="Cytochrome c" evidence="6">
    <location>
        <begin position="173"/>
        <end position="263"/>
    </location>
</feature>
<evidence type="ECO:0000313" key="10">
    <source>
        <dbReference type="Proteomes" id="UP000186904"/>
    </source>
</evidence>
<name>A0A1I4P7T4_9GAMM</name>
<dbReference type="InterPro" id="IPR050597">
    <property type="entry name" value="Cytochrome_c_Oxidase_Subunit"/>
</dbReference>
<evidence type="ECO:0000259" key="6">
    <source>
        <dbReference type="PROSITE" id="PS51007"/>
    </source>
</evidence>
<dbReference type="GO" id="GO:0020037">
    <property type="term" value="F:heme binding"/>
    <property type="evidence" value="ECO:0007669"/>
    <property type="project" value="InterPro"/>
</dbReference>
<dbReference type="PANTHER" id="PTHR33751:SF11">
    <property type="entry name" value="BLL4483 PROTEIN"/>
    <property type="match status" value="1"/>
</dbReference>
<evidence type="ECO:0000313" key="8">
    <source>
        <dbReference type="EMBL" id="SFM23607.1"/>
    </source>
</evidence>
<gene>
    <name evidence="8" type="ORF">SAMN04487855_2823</name>
    <name evidence="7" type="ORF">SAMN05216589_2947</name>
</gene>
<dbReference type="PANTHER" id="PTHR33751">
    <property type="entry name" value="CBB3-TYPE CYTOCHROME C OXIDASE SUBUNIT FIXP"/>
    <property type="match status" value="1"/>
</dbReference>
<proteinExistence type="predicted"/>
<dbReference type="STRING" id="653930.SAMN05216589_2947"/>
<dbReference type="PROSITE" id="PS51257">
    <property type="entry name" value="PROKAR_LIPOPROTEIN"/>
    <property type="match status" value="1"/>
</dbReference>
<dbReference type="InterPro" id="IPR036909">
    <property type="entry name" value="Cyt_c-like_dom_sf"/>
</dbReference>
<dbReference type="InterPro" id="IPR009056">
    <property type="entry name" value="Cyt_c-like_dom"/>
</dbReference>
<dbReference type="EMBL" id="FOUA01000006">
    <property type="protein sequence ID" value="SFM23607.1"/>
    <property type="molecule type" value="Genomic_DNA"/>
</dbReference>
<evidence type="ECO:0000313" key="9">
    <source>
        <dbReference type="Proteomes" id="UP000186599"/>
    </source>
</evidence>
<evidence type="ECO:0000256" key="4">
    <source>
        <dbReference type="PROSITE-ProRule" id="PRU00433"/>
    </source>
</evidence>
<keyword evidence="5" id="KW-1133">Transmembrane helix</keyword>
<evidence type="ECO:0000256" key="3">
    <source>
        <dbReference type="ARBA" id="ARBA00023004"/>
    </source>
</evidence>
<evidence type="ECO:0000256" key="5">
    <source>
        <dbReference type="SAM" id="Phobius"/>
    </source>
</evidence>
<dbReference type="RefSeq" id="WP_074781032.1">
    <property type="nucleotide sequence ID" value="NZ_FOGN01000006.1"/>
</dbReference>
<keyword evidence="1 4" id="KW-0349">Heme</keyword>
<evidence type="ECO:0000313" key="7">
    <source>
        <dbReference type="EMBL" id="SES26659.1"/>
    </source>
</evidence>
<dbReference type="Gene3D" id="1.10.760.10">
    <property type="entry name" value="Cytochrome c-like domain"/>
    <property type="match status" value="2"/>
</dbReference>
<reference evidence="9 10" key="1">
    <citation type="submission" date="2016-10" db="EMBL/GenBank/DDBJ databases">
        <authorList>
            <person name="de Groot N.N."/>
        </authorList>
    </citation>
    <scope>NUCLEOTIDE SEQUENCE [LARGE SCALE GENOMIC DNA]</scope>
    <source>
        <strain evidence="8 9">CGMCC 1.9095</strain>
        <strain evidence="7 10">DSM 22558</strain>
    </source>
</reference>
<evidence type="ECO:0000256" key="1">
    <source>
        <dbReference type="ARBA" id="ARBA00022617"/>
    </source>
</evidence>
<dbReference type="EMBL" id="FOGN01000006">
    <property type="protein sequence ID" value="SES26659.1"/>
    <property type="molecule type" value="Genomic_DNA"/>
</dbReference>
<dbReference type="Proteomes" id="UP000186599">
    <property type="component" value="Unassembled WGS sequence"/>
</dbReference>
<dbReference type="GO" id="GO:0046872">
    <property type="term" value="F:metal ion binding"/>
    <property type="evidence" value="ECO:0007669"/>
    <property type="project" value="UniProtKB-KW"/>
</dbReference>
<dbReference type="Proteomes" id="UP000186904">
    <property type="component" value="Unassembled WGS sequence"/>
</dbReference>
<sequence length="273" mass="29862">MQHDEHRDLSKVDRNFEPYEPYRPVPLLLIAVACSLAIWGALTYIDNLTTAEQFVSRITPVSAEPVMPAAELAEGLGNASPETLTLVQAGRDHVWSCASCHGAAGEGTATTPRLAGQLSDYLLKQLVDFRDGTRDNAHMIYVAKALDEDEMHELANYYAQIRLPSRVGPRLDGDLERGRQITHEGDWKRNVPACVQCHGSGAEGVEPSFPVLAGQQPEYTFSQLAQWHAGARGNSPQQLMDKISQAMTPEDMRAVADYLATLPLDGAPASQIQ</sequence>
<keyword evidence="5" id="KW-0812">Transmembrane</keyword>
<keyword evidence="2 4" id="KW-0479">Metal-binding</keyword>